<name>A0A0L0D7V2_THETB</name>
<evidence type="ECO:0000313" key="3">
    <source>
        <dbReference type="EMBL" id="KNC48429.1"/>
    </source>
</evidence>
<sequence length="549" mass="59264">MDGVLRASGFGRLMTKLGLAETDEEARTMFEWLDVGSKGYVTEQQFVSKMGPQVAHALAFGKSAAHQARIQLALKTQLQSVKDKLVHLDVFDADACRDEAIAHTHADDLEASNKALAAQLAEYTAMLEAAMAELDDDDAGNDSLVGGMISDAGTRGGTGSTHSKRSVRDALAARPSTLRNGDDDDELDFDIDLSDPTSDELLGELSDDIELSDEVETERQGLGTWARQGFDDDRDYFVLYQKARGRIQALEDELLRLELENADLQLEVEQARMAKTEAEASAAAAASALSPTALEFAAEAAATDQDLVAAEEKLRESLAIEQDVGTELADAEASADRVLADLASQGLTPDSNSLIVAALKAQLAEVQTMNASDKAELASLSEAIAESNGLVKQQAEDMARLEALLAELDGRNRELDARNQVLEQRAQSLQHLEAAPDSASAAGVLAEQLQMRTAEAEARARAAEGSIAALERENVRLMTVLEGWNEESQVWKSTLATLTRENETLRGASVPRAEHDAVVTMANELVGEVSKLSEQLRLRDERRVSHDKP</sequence>
<dbReference type="RefSeq" id="XP_013758544.1">
    <property type="nucleotide sequence ID" value="XM_013903090.1"/>
</dbReference>
<feature type="region of interest" description="Disordered" evidence="2">
    <location>
        <begin position="143"/>
        <end position="196"/>
    </location>
</feature>
<dbReference type="Proteomes" id="UP000054408">
    <property type="component" value="Unassembled WGS sequence"/>
</dbReference>
<reference evidence="3 4" key="1">
    <citation type="submission" date="2010-05" db="EMBL/GenBank/DDBJ databases">
        <title>The Genome Sequence of Thecamonas trahens ATCC 50062.</title>
        <authorList>
            <consortium name="The Broad Institute Genome Sequencing Platform"/>
            <person name="Russ C."/>
            <person name="Cuomo C."/>
            <person name="Shea T."/>
            <person name="Young S.K."/>
            <person name="Zeng Q."/>
            <person name="Koehrsen M."/>
            <person name="Haas B."/>
            <person name="Borodovsky M."/>
            <person name="Guigo R."/>
            <person name="Alvarado L."/>
            <person name="Berlin A."/>
            <person name="Bochicchio J."/>
            <person name="Borenstein D."/>
            <person name="Chapman S."/>
            <person name="Chen Z."/>
            <person name="Freedman E."/>
            <person name="Gellesch M."/>
            <person name="Goldberg J."/>
            <person name="Griggs A."/>
            <person name="Gujja S."/>
            <person name="Heilman E."/>
            <person name="Heiman D."/>
            <person name="Hepburn T."/>
            <person name="Howarth C."/>
            <person name="Jen D."/>
            <person name="Larson L."/>
            <person name="Mehta T."/>
            <person name="Park D."/>
            <person name="Pearson M."/>
            <person name="Roberts A."/>
            <person name="Saif S."/>
            <person name="Shenoy N."/>
            <person name="Sisk P."/>
            <person name="Stolte C."/>
            <person name="Sykes S."/>
            <person name="Thomson T."/>
            <person name="Walk T."/>
            <person name="White J."/>
            <person name="Yandava C."/>
            <person name="Burger G."/>
            <person name="Gray M.W."/>
            <person name="Holland P.W.H."/>
            <person name="King N."/>
            <person name="Lang F.B.F."/>
            <person name="Roger A.J."/>
            <person name="Ruiz-Trillo I."/>
            <person name="Lander E."/>
            <person name="Nusbaum C."/>
        </authorList>
    </citation>
    <scope>NUCLEOTIDE SEQUENCE [LARGE SCALE GENOMIC DNA]</scope>
    <source>
        <strain evidence="3 4">ATCC 50062</strain>
    </source>
</reference>
<dbReference type="InterPro" id="IPR011992">
    <property type="entry name" value="EF-hand-dom_pair"/>
</dbReference>
<protein>
    <recommendedName>
        <fullName evidence="5">EF-hand domain-containing protein</fullName>
    </recommendedName>
</protein>
<dbReference type="AlphaFoldDB" id="A0A0L0D7V2"/>
<feature type="coiled-coil region" evidence="1">
    <location>
        <begin position="106"/>
        <end position="133"/>
    </location>
</feature>
<keyword evidence="1" id="KW-0175">Coiled coil</keyword>
<dbReference type="SUPFAM" id="SSF47473">
    <property type="entry name" value="EF-hand"/>
    <property type="match status" value="1"/>
</dbReference>
<keyword evidence="4" id="KW-1185">Reference proteome</keyword>
<feature type="compositionally biased region" description="Acidic residues" evidence="2">
    <location>
        <begin position="182"/>
        <end position="196"/>
    </location>
</feature>
<proteinExistence type="predicted"/>
<feature type="coiled-coil region" evidence="1">
    <location>
        <begin position="240"/>
        <end position="281"/>
    </location>
</feature>
<accession>A0A0L0D7V2</accession>
<gene>
    <name evidence="3" type="ORF">AMSG_04876</name>
</gene>
<feature type="coiled-coil region" evidence="1">
    <location>
        <begin position="391"/>
        <end position="487"/>
    </location>
</feature>
<evidence type="ECO:0008006" key="5">
    <source>
        <dbReference type="Google" id="ProtNLM"/>
    </source>
</evidence>
<dbReference type="EMBL" id="GL349451">
    <property type="protein sequence ID" value="KNC48429.1"/>
    <property type="molecule type" value="Genomic_DNA"/>
</dbReference>
<evidence type="ECO:0000313" key="4">
    <source>
        <dbReference type="Proteomes" id="UP000054408"/>
    </source>
</evidence>
<evidence type="ECO:0000256" key="2">
    <source>
        <dbReference type="SAM" id="MobiDB-lite"/>
    </source>
</evidence>
<dbReference type="GeneID" id="25564394"/>
<evidence type="ECO:0000256" key="1">
    <source>
        <dbReference type="SAM" id="Coils"/>
    </source>
</evidence>
<organism evidence="3 4">
    <name type="scientific">Thecamonas trahens ATCC 50062</name>
    <dbReference type="NCBI Taxonomy" id="461836"/>
    <lineage>
        <taxon>Eukaryota</taxon>
        <taxon>Apusozoa</taxon>
        <taxon>Apusomonadida</taxon>
        <taxon>Apusomonadidae</taxon>
        <taxon>Thecamonas</taxon>
    </lineage>
</organism>